<dbReference type="SUPFAM" id="SSF82714">
    <property type="entry name" value="Multidrug efflux transporter AcrB TolC docking domain, DN and DC subdomains"/>
    <property type="match status" value="2"/>
</dbReference>
<feature type="transmembrane region" description="Helical" evidence="1">
    <location>
        <begin position="388"/>
        <end position="410"/>
    </location>
</feature>
<sequence>MNIAKYSVNNRVVIWVAIFCSLVGGVFSYTKLAKLEDAEFTLKTALVITSYKGASPHEVELEVTDVIEKAVQATQGLDFIESESKEGLSIVTVEINGSKKTAQMPQIWDDLRRKVNDCRPYLPRTAYPMVLDDFGDVFGVFLSLSGEDYTYAELHDYSAMLKRELLMVKGVSKVKLFGTKTESIEINLLSSRMASFGINPGQVLGILNDLNSRWDNGQIEVDGQRIKIRDRSSFKTVEEVGDLVIQDYSNQQIKLKDIAEIKEAYQQPVKNLMRFNGKEAIGIGLSMSWGVNVMNVGDDLDKRIEELNTQLPIGLNIEKVYFQSDEVAESNGLFMTNLAESVAIVVIILLLFMGLRSGLLIGSGLILTILATFIVMLAGDIALQRTSLAAIIVAMGMLVDNAIVVTDGALVALQRGHSRRKSALMGAESTIWPLFGATLIAILAFLPIYMAPGSVGEICKSMFQVLAISLGLSWLFAVTQNVLFSDVFLKVNKNSLNKEPFSGKGYKIFEKLLMKVLRHRLISLTAVVLVLVGSLMVFGKVKKPFFTELTKPLVTVNYWLPEGTDIYKVEADLKEIEKYVMGIDHVKSVTAAIGESLPRYILMAEVVKNNSSYGQLLVRTDEFDNLEGVKIKIDHYINENFPAALSHSKYLLGGPPLEFKIEARFMGPDPAVLHNLAEKAKDIMRHEELAINVRDDWRQKVMTWEPVYNQEKGRRANVSRQQMALALQTANDGAVVGRFYDGEQAQSILLKVLDDTHDQNNQLQYLPVWGGGASATILDQVLDGSKMAWEDPVIRRYNRRRSITAQCDPISSDVTGDQLLAKLKDKIEAIPLPEGYYMMWDGEHRKQVEGNKNVGAFLPLAFILMMIVIVILFNSFRQTMIIFLMLPLSFIGVANGLFVFDKAFGFMAIVGFLGLLGMVIKNAVVLIDQINVLIKDKSPLEAVVESAVSRMRPVMMAALTTILGMIPLINDAMYGSMAATIMFGLLFATILTLFVVPLFFCLFYKIKIVD</sequence>
<dbReference type="OrthoDB" id="9798415at2"/>
<dbReference type="InterPro" id="IPR001036">
    <property type="entry name" value="Acrflvin-R"/>
</dbReference>
<dbReference type="Gene3D" id="3.30.2090.10">
    <property type="entry name" value="Multidrug efflux transporter AcrB TolC docking domain, DN and DC subdomains"/>
    <property type="match status" value="2"/>
</dbReference>
<keyword evidence="1" id="KW-0812">Transmembrane</keyword>
<keyword evidence="1" id="KW-0472">Membrane</keyword>
<evidence type="ECO:0000313" key="3">
    <source>
        <dbReference type="Proteomes" id="UP000285794"/>
    </source>
</evidence>
<evidence type="ECO:0000256" key="1">
    <source>
        <dbReference type="SAM" id="Phobius"/>
    </source>
</evidence>
<dbReference type="GO" id="GO:0042910">
    <property type="term" value="F:xenobiotic transmembrane transporter activity"/>
    <property type="evidence" value="ECO:0007669"/>
    <property type="project" value="TreeGrafter"/>
</dbReference>
<evidence type="ECO:0000313" key="2">
    <source>
        <dbReference type="EMBL" id="RRG24548.1"/>
    </source>
</evidence>
<feature type="transmembrane region" description="Helical" evidence="1">
    <location>
        <begin position="359"/>
        <end position="382"/>
    </location>
</feature>
<keyword evidence="3" id="KW-1185">Reference proteome</keyword>
<feature type="transmembrane region" description="Helical" evidence="1">
    <location>
        <begin position="880"/>
        <end position="900"/>
    </location>
</feature>
<dbReference type="Gene3D" id="3.30.70.1320">
    <property type="entry name" value="Multidrug efflux transporter AcrB pore domain like"/>
    <property type="match status" value="1"/>
</dbReference>
<dbReference type="RefSeq" id="WP_125028876.1">
    <property type="nucleotide sequence ID" value="NZ_JAPXVP010000001.1"/>
</dbReference>
<dbReference type="Pfam" id="PF00873">
    <property type="entry name" value="ACR_tran"/>
    <property type="match status" value="1"/>
</dbReference>
<dbReference type="Gene3D" id="1.20.1640.10">
    <property type="entry name" value="Multidrug efflux transporter AcrB transmembrane domain"/>
    <property type="match status" value="2"/>
</dbReference>
<feature type="transmembrane region" description="Helical" evidence="1">
    <location>
        <begin position="462"/>
        <end position="484"/>
    </location>
</feature>
<name>A0A425Y7Y0_9BACT</name>
<dbReference type="SUPFAM" id="SSF82693">
    <property type="entry name" value="Multidrug efflux transporter AcrB pore domain, PN1, PN2, PC1 and PC2 subdomains"/>
    <property type="match status" value="2"/>
</dbReference>
<feature type="transmembrane region" description="Helical" evidence="1">
    <location>
        <begin position="12"/>
        <end position="30"/>
    </location>
</feature>
<organism evidence="2 3">
    <name type="scientific">Ancylomarina euxinus</name>
    <dbReference type="NCBI Taxonomy" id="2283627"/>
    <lineage>
        <taxon>Bacteria</taxon>
        <taxon>Pseudomonadati</taxon>
        <taxon>Bacteroidota</taxon>
        <taxon>Bacteroidia</taxon>
        <taxon>Marinilabiliales</taxon>
        <taxon>Marinifilaceae</taxon>
        <taxon>Ancylomarina</taxon>
    </lineage>
</organism>
<dbReference type="PANTHER" id="PTHR32063:SF18">
    <property type="entry name" value="CATION EFFLUX SYSTEM PROTEIN"/>
    <property type="match status" value="1"/>
</dbReference>
<feature type="transmembrane region" description="Helical" evidence="1">
    <location>
        <begin position="332"/>
        <end position="352"/>
    </location>
</feature>
<dbReference type="AlphaFoldDB" id="A0A425Y7Y0"/>
<dbReference type="Proteomes" id="UP000285794">
    <property type="component" value="Unassembled WGS sequence"/>
</dbReference>
<feature type="transmembrane region" description="Helical" evidence="1">
    <location>
        <begin position="854"/>
        <end position="873"/>
    </location>
</feature>
<feature type="transmembrane region" description="Helical" evidence="1">
    <location>
        <begin position="906"/>
        <end position="927"/>
    </location>
</feature>
<dbReference type="Gene3D" id="3.30.70.1430">
    <property type="entry name" value="Multidrug efflux transporter AcrB pore domain"/>
    <property type="match status" value="2"/>
</dbReference>
<reference evidence="2 3" key="1">
    <citation type="submission" date="2018-07" db="EMBL/GenBank/DDBJ databases">
        <title>Draft genome sequence of Ancylomarina sp. M1P.</title>
        <authorList>
            <person name="Yadav S."/>
            <person name="Villanueva L."/>
            <person name="Damste J.S.S."/>
        </authorList>
    </citation>
    <scope>NUCLEOTIDE SEQUENCE [LARGE SCALE GENOMIC DNA]</scope>
    <source>
        <strain evidence="2 3">M1P</strain>
    </source>
</reference>
<keyword evidence="1" id="KW-1133">Transmembrane helix</keyword>
<dbReference type="SUPFAM" id="SSF82866">
    <property type="entry name" value="Multidrug efflux transporter AcrB transmembrane domain"/>
    <property type="match status" value="2"/>
</dbReference>
<dbReference type="PANTHER" id="PTHR32063">
    <property type="match status" value="1"/>
</dbReference>
<feature type="transmembrane region" description="Helical" evidence="1">
    <location>
        <begin position="981"/>
        <end position="1004"/>
    </location>
</feature>
<protein>
    <submittedName>
        <fullName evidence="2">AcrB/AcrD/AcrF family protein</fullName>
    </submittedName>
</protein>
<feature type="transmembrane region" description="Helical" evidence="1">
    <location>
        <begin position="954"/>
        <end position="975"/>
    </location>
</feature>
<dbReference type="Gene3D" id="3.30.70.1440">
    <property type="entry name" value="Multidrug efflux transporter AcrB pore domain"/>
    <property type="match status" value="1"/>
</dbReference>
<dbReference type="EMBL" id="QQWG01000001">
    <property type="protein sequence ID" value="RRG24548.1"/>
    <property type="molecule type" value="Genomic_DNA"/>
</dbReference>
<proteinExistence type="predicted"/>
<dbReference type="GO" id="GO:0005886">
    <property type="term" value="C:plasma membrane"/>
    <property type="evidence" value="ECO:0007669"/>
    <property type="project" value="TreeGrafter"/>
</dbReference>
<gene>
    <name evidence="2" type="ORF">DWB61_00585</name>
</gene>
<dbReference type="PRINTS" id="PR00702">
    <property type="entry name" value="ACRIFLAVINRP"/>
</dbReference>
<feature type="transmembrane region" description="Helical" evidence="1">
    <location>
        <begin position="521"/>
        <end position="539"/>
    </location>
</feature>
<dbReference type="InterPro" id="IPR027463">
    <property type="entry name" value="AcrB_DN_DC_subdom"/>
</dbReference>
<feature type="transmembrane region" description="Helical" evidence="1">
    <location>
        <begin position="431"/>
        <end position="450"/>
    </location>
</feature>
<accession>A0A425Y7Y0</accession>
<comment type="caution">
    <text evidence="2">The sequence shown here is derived from an EMBL/GenBank/DDBJ whole genome shotgun (WGS) entry which is preliminary data.</text>
</comment>